<feature type="region of interest" description="Disordered" evidence="4">
    <location>
        <begin position="87"/>
        <end position="111"/>
    </location>
</feature>
<proteinExistence type="predicted"/>
<dbReference type="Pfam" id="PF08573">
    <property type="entry name" value="SAE2"/>
    <property type="match status" value="1"/>
</dbReference>
<dbReference type="AlphaFoldDB" id="A0A6A5QRI9"/>
<comment type="subcellular location">
    <subcellularLocation>
        <location evidence="1">Nucleus</location>
    </subcellularLocation>
</comment>
<evidence type="ECO:0000259" key="5">
    <source>
        <dbReference type="Pfam" id="PF08573"/>
    </source>
</evidence>
<feature type="compositionally biased region" description="Basic and acidic residues" evidence="4">
    <location>
        <begin position="472"/>
        <end position="481"/>
    </location>
</feature>
<feature type="domain" description="DNA endonuclease activator Ctp1 C-terminal" evidence="5">
    <location>
        <begin position="665"/>
        <end position="774"/>
    </location>
</feature>
<keyword evidence="6" id="KW-0255">Endonuclease</keyword>
<dbReference type="InterPro" id="IPR033316">
    <property type="entry name" value="RBBP8-like"/>
</dbReference>
<dbReference type="OrthoDB" id="5801062at2759"/>
<evidence type="ECO:0000256" key="2">
    <source>
        <dbReference type="ARBA" id="ARBA00022763"/>
    </source>
</evidence>
<organism evidence="6 7">
    <name type="scientific">Ampelomyces quisqualis</name>
    <name type="common">Powdery mildew agent</name>
    <dbReference type="NCBI Taxonomy" id="50730"/>
    <lineage>
        <taxon>Eukaryota</taxon>
        <taxon>Fungi</taxon>
        <taxon>Dikarya</taxon>
        <taxon>Ascomycota</taxon>
        <taxon>Pezizomycotina</taxon>
        <taxon>Dothideomycetes</taxon>
        <taxon>Pleosporomycetidae</taxon>
        <taxon>Pleosporales</taxon>
        <taxon>Pleosporineae</taxon>
        <taxon>Phaeosphaeriaceae</taxon>
        <taxon>Ampelomyces</taxon>
    </lineage>
</organism>
<dbReference type="InterPro" id="IPR013882">
    <property type="entry name" value="Ctp1_C"/>
</dbReference>
<feature type="compositionally biased region" description="Polar residues" evidence="4">
    <location>
        <begin position="299"/>
        <end position="319"/>
    </location>
</feature>
<feature type="region of interest" description="Disordered" evidence="4">
    <location>
        <begin position="292"/>
        <end position="432"/>
    </location>
</feature>
<reference evidence="6" key="1">
    <citation type="journal article" date="2020" name="Stud. Mycol.">
        <title>101 Dothideomycetes genomes: a test case for predicting lifestyles and emergence of pathogens.</title>
        <authorList>
            <person name="Haridas S."/>
            <person name="Albert R."/>
            <person name="Binder M."/>
            <person name="Bloem J."/>
            <person name="Labutti K."/>
            <person name="Salamov A."/>
            <person name="Andreopoulos B."/>
            <person name="Baker S."/>
            <person name="Barry K."/>
            <person name="Bills G."/>
            <person name="Bluhm B."/>
            <person name="Cannon C."/>
            <person name="Castanera R."/>
            <person name="Culley D."/>
            <person name="Daum C."/>
            <person name="Ezra D."/>
            <person name="Gonzalez J."/>
            <person name="Henrissat B."/>
            <person name="Kuo A."/>
            <person name="Liang C."/>
            <person name="Lipzen A."/>
            <person name="Lutzoni F."/>
            <person name="Magnuson J."/>
            <person name="Mondo S."/>
            <person name="Nolan M."/>
            <person name="Ohm R."/>
            <person name="Pangilinan J."/>
            <person name="Park H.-J."/>
            <person name="Ramirez L."/>
            <person name="Alfaro M."/>
            <person name="Sun H."/>
            <person name="Tritt A."/>
            <person name="Yoshinaga Y."/>
            <person name="Zwiers L.-H."/>
            <person name="Turgeon B."/>
            <person name="Goodwin S."/>
            <person name="Spatafora J."/>
            <person name="Crous P."/>
            <person name="Grigoriev I."/>
        </authorList>
    </citation>
    <scope>NUCLEOTIDE SEQUENCE</scope>
    <source>
        <strain evidence="6">HMLAC05119</strain>
    </source>
</reference>
<evidence type="ECO:0000313" key="6">
    <source>
        <dbReference type="EMBL" id="KAF1917989.1"/>
    </source>
</evidence>
<feature type="compositionally biased region" description="Basic and acidic residues" evidence="4">
    <location>
        <begin position="747"/>
        <end position="759"/>
    </location>
</feature>
<feature type="compositionally biased region" description="Basic and acidic residues" evidence="4">
    <location>
        <begin position="592"/>
        <end position="612"/>
    </location>
</feature>
<feature type="compositionally biased region" description="Polar residues" evidence="4">
    <location>
        <begin position="87"/>
        <end position="101"/>
    </location>
</feature>
<evidence type="ECO:0000256" key="3">
    <source>
        <dbReference type="ARBA" id="ARBA00023242"/>
    </source>
</evidence>
<dbReference type="Proteomes" id="UP000800096">
    <property type="component" value="Unassembled WGS sequence"/>
</dbReference>
<gene>
    <name evidence="6" type="ORF">BDU57DRAFT_594214</name>
</gene>
<keyword evidence="3" id="KW-0539">Nucleus</keyword>
<sequence length="809" mass="90903">MSDLSTWIEKSRDLWKRVYDEVIAPDLEEEWRRRDAAHAKDLKHNEEIQQSMKNHVQELVLKNSCLASENEQLKQHLELSYKNASSNLSAVPQPGETTSGATDEPSKSVHTYDELSKKYQDLLQRVKYLERKNQAVMLKNKEMKECVRAWQEYADRQSGKQKQKNEAKAGNDRPRLSAIPLIEDSRPYMPPSPRSIATIRTPLLDADTERSSPAPIASLADAESEHGVVTISPEPGENHEIAGLGSRNGSVTPKPPTYGRSSLQHTASNEVFPLNVPSSAILDGDASKHLQSYFRGANPGSSQTTVDENTEQSAKQTDLSMLVDDDEMPQFLSARSLKRKRGPSSRFDIYGDRSSDGTPVKPFRVKEEQLSSPPNIHTLMRKETIDLDDPASTLLQTPRHSKSKPAVNSISTGAARHQRSSSAPFSQAMKLDQPRPLLFPEVSALRSDLGIPGEAVDVESRSRSEPSNPRDTVPEVLHHLDPNAVVNPDQERTRKRVKRAEVRKADKHAFLSESGEDPPPTDENASRLAPGLARAKINQRLHDHSGSEPAQIHGYQAKTTPSTTKVKVELSSTPPDASHVTQDPIVGAKQHNQREAVARPVERDQVVTEDRPQWSMKAAQPRRSGRKSPVSTPKQQRAIRSKPLAQLTLQDFKPNPAYNQGYSYAFSEAVRKRGERMCLPGCTNPQCCGSTFRTLAEAQAPLTSSQEEELLEDYLGEAYDNMSLTQMKSEERQELILQARTRKIAKEAGKHREAYERRRTPPGFWRVDFPTTQEQQEDREKSKEQVKKVVQERWLEANRKGGKWIFRDE</sequence>
<feature type="compositionally biased region" description="Polar residues" evidence="4">
    <location>
        <begin position="557"/>
        <end position="581"/>
    </location>
</feature>
<feature type="compositionally biased region" description="Basic and acidic residues" evidence="4">
    <location>
        <begin position="499"/>
        <end position="510"/>
    </location>
</feature>
<evidence type="ECO:0000313" key="7">
    <source>
        <dbReference type="Proteomes" id="UP000800096"/>
    </source>
</evidence>
<keyword evidence="2" id="KW-0227">DNA damage</keyword>
<dbReference type="PANTHER" id="PTHR15107">
    <property type="entry name" value="RETINOBLASTOMA BINDING PROTEIN 8"/>
    <property type="match status" value="1"/>
</dbReference>
<feature type="compositionally biased region" description="Basic and acidic residues" evidence="4">
    <location>
        <begin position="776"/>
        <end position="785"/>
    </location>
</feature>
<feature type="region of interest" description="Disordered" evidence="4">
    <location>
        <begin position="747"/>
        <end position="785"/>
    </location>
</feature>
<keyword evidence="7" id="KW-1185">Reference proteome</keyword>
<keyword evidence="6" id="KW-0378">Hydrolase</keyword>
<dbReference type="EMBL" id="ML979134">
    <property type="protein sequence ID" value="KAF1917989.1"/>
    <property type="molecule type" value="Genomic_DNA"/>
</dbReference>
<dbReference type="GO" id="GO:0004519">
    <property type="term" value="F:endonuclease activity"/>
    <property type="evidence" value="ECO:0007669"/>
    <property type="project" value="UniProtKB-KW"/>
</dbReference>
<feature type="compositionally biased region" description="Polar residues" evidence="4">
    <location>
        <begin position="259"/>
        <end position="269"/>
    </location>
</feature>
<accession>A0A6A5QRI9</accession>
<dbReference type="GO" id="GO:0003684">
    <property type="term" value="F:damaged DNA binding"/>
    <property type="evidence" value="ECO:0007669"/>
    <property type="project" value="TreeGrafter"/>
</dbReference>
<keyword evidence="6" id="KW-0540">Nuclease</keyword>
<feature type="region of interest" description="Disordered" evidence="4">
    <location>
        <begin position="219"/>
        <end position="270"/>
    </location>
</feature>
<protein>
    <submittedName>
        <fullName evidence="6">DNA repair protein endonuclease SAE2/CtIP C-terminus-domain-containing protein</fullName>
    </submittedName>
</protein>
<evidence type="ECO:0000256" key="4">
    <source>
        <dbReference type="SAM" id="MobiDB-lite"/>
    </source>
</evidence>
<feature type="region of interest" description="Disordered" evidence="4">
    <location>
        <begin position="446"/>
        <end position="639"/>
    </location>
</feature>
<dbReference type="GO" id="GO:0010792">
    <property type="term" value="P:DNA double-strand break processing involved in repair via single-strand annealing"/>
    <property type="evidence" value="ECO:0007669"/>
    <property type="project" value="TreeGrafter"/>
</dbReference>
<dbReference type="GO" id="GO:0005634">
    <property type="term" value="C:nucleus"/>
    <property type="evidence" value="ECO:0007669"/>
    <property type="project" value="UniProtKB-SubCell"/>
</dbReference>
<feature type="region of interest" description="Disordered" evidence="4">
    <location>
        <begin position="154"/>
        <end position="174"/>
    </location>
</feature>
<dbReference type="PANTHER" id="PTHR15107:SF0">
    <property type="entry name" value="DNA ENDONUCLEASE ACTIVATOR CTP1 C-TERMINAL DOMAIN-CONTAINING PROTEIN"/>
    <property type="match status" value="1"/>
</dbReference>
<evidence type="ECO:0000256" key="1">
    <source>
        <dbReference type="ARBA" id="ARBA00004123"/>
    </source>
</evidence>
<name>A0A6A5QRI9_AMPQU</name>